<dbReference type="EMBL" id="BJNF01000002">
    <property type="protein sequence ID" value="GEC14259.1"/>
    <property type="molecule type" value="Genomic_DNA"/>
</dbReference>
<dbReference type="AlphaFoldDB" id="A0A4Y3W8K4"/>
<feature type="compositionally biased region" description="Basic and acidic residues" evidence="1">
    <location>
        <begin position="114"/>
        <end position="132"/>
    </location>
</feature>
<name>A0A4Y3W8K4_NITWI</name>
<organism evidence="2 3">
    <name type="scientific">Nitrobacter winogradskyi</name>
    <name type="common">Nitrobacter agilis</name>
    <dbReference type="NCBI Taxonomy" id="913"/>
    <lineage>
        <taxon>Bacteria</taxon>
        <taxon>Pseudomonadati</taxon>
        <taxon>Pseudomonadota</taxon>
        <taxon>Alphaproteobacteria</taxon>
        <taxon>Hyphomicrobiales</taxon>
        <taxon>Nitrobacteraceae</taxon>
        <taxon>Nitrobacter</taxon>
    </lineage>
</organism>
<comment type="caution">
    <text evidence="2">The sequence shown here is derived from an EMBL/GenBank/DDBJ whole genome shotgun (WGS) entry which is preliminary data.</text>
</comment>
<dbReference type="RefSeq" id="WP_141381836.1">
    <property type="nucleotide sequence ID" value="NZ_BJNF01000002.1"/>
</dbReference>
<evidence type="ECO:0000313" key="3">
    <source>
        <dbReference type="Proteomes" id="UP000318825"/>
    </source>
</evidence>
<feature type="region of interest" description="Disordered" evidence="1">
    <location>
        <begin position="110"/>
        <end position="132"/>
    </location>
</feature>
<evidence type="ECO:0000256" key="1">
    <source>
        <dbReference type="SAM" id="MobiDB-lite"/>
    </source>
</evidence>
<dbReference type="Proteomes" id="UP000318825">
    <property type="component" value="Unassembled WGS sequence"/>
</dbReference>
<protein>
    <submittedName>
        <fullName evidence="2">Uncharacterized protein</fullName>
    </submittedName>
</protein>
<accession>A0A4Y3W8K4</accession>
<proteinExistence type="predicted"/>
<reference evidence="2 3" key="1">
    <citation type="submission" date="2019-06" db="EMBL/GenBank/DDBJ databases">
        <title>Whole genome shotgun sequence of Nitrobacter winogradskyi NBRC 14297.</title>
        <authorList>
            <person name="Hosoyama A."/>
            <person name="Uohara A."/>
            <person name="Ohji S."/>
            <person name="Ichikawa N."/>
        </authorList>
    </citation>
    <scope>NUCLEOTIDE SEQUENCE [LARGE SCALE GENOMIC DNA]</scope>
    <source>
        <strain evidence="2 3">NBRC 14297</strain>
    </source>
</reference>
<gene>
    <name evidence="2" type="ORF">NWI01_01510</name>
</gene>
<sequence>MTDPVTTPDAPPVAPALPTLAEQVAAISASDVLAIAAAILKSGKRRALQASTVEIMALARAYRDHARLAELTLSLLLTADDLQAEGNADRRTALRSAVNTQIDMVAQALTDLGYGRENDPTPTPTEKETTNG</sequence>
<evidence type="ECO:0000313" key="2">
    <source>
        <dbReference type="EMBL" id="GEC14259.1"/>
    </source>
</evidence>